<name>A0A3R7PLU1_9TRYP</name>
<feature type="compositionally biased region" description="Polar residues" evidence="1">
    <location>
        <begin position="34"/>
        <end position="43"/>
    </location>
</feature>
<dbReference type="AlphaFoldDB" id="A0A3R7PLU1"/>
<feature type="region of interest" description="Disordered" evidence="1">
    <location>
        <begin position="1"/>
        <end position="69"/>
    </location>
</feature>
<feature type="compositionally biased region" description="Polar residues" evidence="1">
    <location>
        <begin position="1"/>
        <end position="17"/>
    </location>
</feature>
<comment type="caution">
    <text evidence="2">The sequence shown here is derived from an EMBL/GenBank/DDBJ whole genome shotgun (WGS) entry which is preliminary data.</text>
</comment>
<dbReference type="GeneID" id="40314080"/>
<evidence type="ECO:0000313" key="3">
    <source>
        <dbReference type="Proteomes" id="UP000284403"/>
    </source>
</evidence>
<proteinExistence type="predicted"/>
<dbReference type="Proteomes" id="UP000284403">
    <property type="component" value="Unassembled WGS sequence"/>
</dbReference>
<feature type="region of interest" description="Disordered" evidence="1">
    <location>
        <begin position="370"/>
        <end position="395"/>
    </location>
</feature>
<dbReference type="EMBL" id="MKKU01000011">
    <property type="protein sequence ID" value="RNF27278.1"/>
    <property type="molecule type" value="Genomic_DNA"/>
</dbReference>
<gene>
    <name evidence="2" type="ORF">Tco025E_00469</name>
</gene>
<accession>A0A3R7PLU1</accession>
<dbReference type="OrthoDB" id="273566at2759"/>
<evidence type="ECO:0000313" key="2">
    <source>
        <dbReference type="EMBL" id="RNF27278.1"/>
    </source>
</evidence>
<evidence type="ECO:0000256" key="1">
    <source>
        <dbReference type="SAM" id="MobiDB-lite"/>
    </source>
</evidence>
<organism evidence="2 3">
    <name type="scientific">Trypanosoma conorhini</name>
    <dbReference type="NCBI Taxonomy" id="83891"/>
    <lineage>
        <taxon>Eukaryota</taxon>
        <taxon>Discoba</taxon>
        <taxon>Euglenozoa</taxon>
        <taxon>Kinetoplastea</taxon>
        <taxon>Metakinetoplastina</taxon>
        <taxon>Trypanosomatida</taxon>
        <taxon>Trypanosomatidae</taxon>
        <taxon>Trypanosoma</taxon>
    </lineage>
</organism>
<feature type="region of interest" description="Disordered" evidence="1">
    <location>
        <begin position="407"/>
        <end position="432"/>
    </location>
</feature>
<protein>
    <submittedName>
        <fullName evidence="2">Uncharacterized protein</fullName>
    </submittedName>
</protein>
<dbReference type="RefSeq" id="XP_029232484.1">
    <property type="nucleotide sequence ID" value="XM_029367411.1"/>
</dbReference>
<sequence>MSSIMDTSGHNTSTAYSDTLDGGQTGDNNRMEDQTSFLTSQHTPSERDLTAGSYLNEEQSQYDDEYATGYDSRTYNSRTFDTHTYDTRTYDSQTYDDSSFPQSPRSDELSSTFASFYLEGNVARKVRSAFSFLHRPLIFCSVVFAGSGGIGAMCRVVHAITLAAAQRHVSYKSSPLHDLHGLPAGYPNVPEWMQRARLGLPLMVEGLVKKLLCACGVPALADLQKDRWAGALGSLESAKNEIISQTTHVISGPMVPLVLFLPLLSFSAISVARGIVARRQARLGAAEVGEEEEEGFPPLVLDGDERGGPFLRSSEISAVLAAEESNFAGAEEEEAETLKHPVQFGANGHAAEGATSLPAAVSVRPFLKKDTTGARSPSEDPTSPNTVPTSRDLSPVPLVDADALKATQGSGANGAGSPPSAQRLHPQPPNAAPYALRGDVVAALIGNPTAKEINVLLIAASRYNCRRVIVPVQVPASALVSVPPSLTIERAEDVMQEVMSVEEPRGLTTVAVFLRPVTEDTVELSLFRHPSAAVYVFVAAHGVEEDVVSHLVDQRIYSTSSLDEPIPANACFYDRSVKERDGTIEVGSSGVGAGAGAS</sequence>
<feature type="compositionally biased region" description="Polar residues" evidence="1">
    <location>
        <begin position="373"/>
        <end position="392"/>
    </location>
</feature>
<reference evidence="2 3" key="1">
    <citation type="journal article" date="2018" name="BMC Genomics">
        <title>Genomic comparison of Trypanosoma conorhini and Trypanosoma rangeli to Trypanosoma cruzi strains of high and low virulence.</title>
        <authorList>
            <person name="Bradwell K.R."/>
            <person name="Koparde V.N."/>
            <person name="Matveyev A.V."/>
            <person name="Serrano M.G."/>
            <person name="Alves J.M."/>
            <person name="Parikh H."/>
            <person name="Huang B."/>
            <person name="Lee V."/>
            <person name="Espinosa-Alvarez O."/>
            <person name="Ortiz P.A."/>
            <person name="Costa-Martins A.G."/>
            <person name="Teixeira M.M."/>
            <person name="Buck G.A."/>
        </authorList>
    </citation>
    <scope>NUCLEOTIDE SEQUENCE [LARGE SCALE GENOMIC DNA]</scope>
    <source>
        <strain evidence="2 3">025E</strain>
    </source>
</reference>
<keyword evidence="3" id="KW-1185">Reference proteome</keyword>